<dbReference type="InterPro" id="IPR001173">
    <property type="entry name" value="Glyco_trans_2-like"/>
</dbReference>
<dbReference type="RefSeq" id="WP_097798736.1">
    <property type="nucleotide sequence ID" value="NZ_CP025570.1"/>
</dbReference>
<organism evidence="3 4">
    <name type="scientific">Acidipropionibacterium jensenii</name>
    <dbReference type="NCBI Taxonomy" id="1749"/>
    <lineage>
        <taxon>Bacteria</taxon>
        <taxon>Bacillati</taxon>
        <taxon>Actinomycetota</taxon>
        <taxon>Actinomycetes</taxon>
        <taxon>Propionibacteriales</taxon>
        <taxon>Propionibacteriaceae</taxon>
        <taxon>Acidipropionibacterium</taxon>
    </lineage>
</organism>
<feature type="region of interest" description="Disordered" evidence="1">
    <location>
        <begin position="1"/>
        <end position="26"/>
    </location>
</feature>
<evidence type="ECO:0000313" key="4">
    <source>
        <dbReference type="Proteomes" id="UP000285875"/>
    </source>
</evidence>
<dbReference type="Pfam" id="PF11316">
    <property type="entry name" value="Rhamno_transf"/>
    <property type="match status" value="1"/>
</dbReference>
<name>A0A3T0RYY7_9ACTN</name>
<dbReference type="AlphaFoldDB" id="A0A3T0RYY7"/>
<dbReference type="SUPFAM" id="SSF53448">
    <property type="entry name" value="Nucleotide-diphospho-sugar transferases"/>
    <property type="match status" value="1"/>
</dbReference>
<dbReference type="InterPro" id="IPR029044">
    <property type="entry name" value="Nucleotide-diphossugar_trans"/>
</dbReference>
<gene>
    <name evidence="3" type="ORF">C0Z10_05725</name>
</gene>
<dbReference type="CDD" id="cd04186">
    <property type="entry name" value="GT_2_like_c"/>
    <property type="match status" value="1"/>
</dbReference>
<protein>
    <recommendedName>
        <fullName evidence="2">Glycosyltransferase 2-like domain-containing protein</fullName>
    </recommendedName>
</protein>
<dbReference type="Gene3D" id="3.90.550.10">
    <property type="entry name" value="Spore Coat Polysaccharide Biosynthesis Protein SpsA, Chain A"/>
    <property type="match status" value="1"/>
</dbReference>
<sequence length="612" mass="68009">MDTAEARPVGPLASGQEQGERQFSGPDGEVDVAAVVVTYNSAEMILGLVESLRRDASDIALRVVVVDNGSTDDTVERLRRLGDVIVIESGGNLGYAAGINIGMRSVRAARSVLILNPDVRLLPGCLAALRGRLGRGAACAVPAIVDAEGHLSHSLRREPSLTAAAADAVLGRLWPTRPSLLSETVRSPAAYRRPHRIDWATGAALLVDRRTADRVGPWDERFFLYSEETDFFRRLRDCGGEVWYEPEARVVHSEAGSGRTPELVALTIVNAVRYAEKHHRRTALPLRGILLLHELRRWRDPDHRVALSALLSRRRWEDLPHAISGDAQGAIDLLLVTRFNLPSRGPESLIRAQEGWLQSRIELFERYTVPSVRSQTDEGFRWLVYLDPQSPQWLLDRLNPLVRQGLLTVRYSEEVSWQDLAADARDVTGGRGRLLVTANLDNDDALAADFVARLRDAASRGLRGAVYLADGLIRMDGRVYRWRDPDNAFCSVIETWDAPMTAWRDWHILLHRHMAATALEGPPGWLQIVHGRNVSNRIRGRLVDPLAFRRLFPGALDDVASPSGRELIADALVARPAREGREMVRGAAKRVLLMVLGKNGLDRLKERCHGGR</sequence>
<dbReference type="InterPro" id="IPR021466">
    <property type="entry name" value="Put_rhamnosyl_transferase"/>
</dbReference>
<reference evidence="4" key="1">
    <citation type="submission" date="2017-12" db="EMBL/GenBank/DDBJ databases">
        <title>Whole genome sequencing of Acidipropionibacterium jensenii strains JS279 and JS280.</title>
        <authorList>
            <person name="Deptula P."/>
            <person name="Laine P."/>
            <person name="Smolander O.-P."/>
            <person name="Paulin L."/>
            <person name="Auvinen P."/>
            <person name="Varmanen P."/>
        </authorList>
    </citation>
    <scope>NUCLEOTIDE SEQUENCE [LARGE SCALE GENOMIC DNA]</scope>
    <source>
        <strain evidence="4">JS280</strain>
    </source>
</reference>
<accession>A0A3T0RYY7</accession>
<proteinExistence type="predicted"/>
<dbReference type="KEGG" id="aji:C0Z10_05725"/>
<dbReference type="Proteomes" id="UP000285875">
    <property type="component" value="Chromosome"/>
</dbReference>
<dbReference type="EMBL" id="CP025570">
    <property type="protein sequence ID" value="AZZ39325.1"/>
    <property type="molecule type" value="Genomic_DNA"/>
</dbReference>
<evidence type="ECO:0000259" key="2">
    <source>
        <dbReference type="Pfam" id="PF00535"/>
    </source>
</evidence>
<evidence type="ECO:0000256" key="1">
    <source>
        <dbReference type="SAM" id="MobiDB-lite"/>
    </source>
</evidence>
<evidence type="ECO:0000313" key="3">
    <source>
        <dbReference type="EMBL" id="AZZ39325.1"/>
    </source>
</evidence>
<dbReference type="Pfam" id="PF00535">
    <property type="entry name" value="Glycos_transf_2"/>
    <property type="match status" value="1"/>
</dbReference>
<dbReference type="PANTHER" id="PTHR43179:SF7">
    <property type="entry name" value="RHAMNOSYLTRANSFERASE WBBL"/>
    <property type="match status" value="1"/>
</dbReference>
<dbReference type="PANTHER" id="PTHR43179">
    <property type="entry name" value="RHAMNOSYLTRANSFERASE WBBL"/>
    <property type="match status" value="1"/>
</dbReference>
<feature type="domain" description="Glycosyltransferase 2-like" evidence="2">
    <location>
        <begin position="35"/>
        <end position="156"/>
    </location>
</feature>